<proteinExistence type="predicted"/>
<dbReference type="EMBL" id="BFEA01000339">
    <property type="protein sequence ID" value="GBG80172.1"/>
    <property type="molecule type" value="Genomic_DNA"/>
</dbReference>
<sequence length="729" mass="83210">MHMDRKLRCNLCKHIWQGNVSKAARHFVQKKRCHTTMMDMLVDIWNGRDYTFASENVSSILSYMEDKGIRDARSVMGRPWTRVPPSTTSGDEVQDVLDEADERKMCAQSHEGAGLSGGVDFKGEEVVLTLCGAGPKEKGKRKVVDGDGVPTAPGKRVRKSWIDEVYNAEKLSKFCDKFLQWVYDVDISFNAFKRPPWRKRAKVATLLREVREAFVHSGVTMLSDDKKSRDARPIVNFLAVGANGALLYSTICHDGLVRETGAIVHRSSTHVCNLMLSDIGTRVEWARDTIICARALVRFIKSHGAVLALYKRKSSHVSPIQPVETRFASFFFLSTCLAGRRNTLQSMLHDNEWASIPWERSLLPQAQWVCLQIRDSQFWRLLEFAILMMEPVHQLSRRMDRGGMMMSILYEWSQHLVRLMKQSTVPPDLLSPCVREVEMRLMHLLEPAHAAAHLPKPRRQSMRYYEFLHTTPEDAEVVQECDRFLLAQTGGDPTGRDYLLVREQIRRFHTRRGDWGDRLLCGTEAPNCDRDDETTRCAVWWFAHWGAHPELRAITIHVMHMWTPASPPERNWAEHERIHTTKRNKLGFAKVAQLVEIMTNRKLASCRQHGVGYVLPWIMDGHEDTRPHGPTGEDEEDADPEPEAWGARPAGTVSDAELRRQVDVFARDDTTRPREMRVVFWEMAAILLPFVHVPPPAQDTVVEGLQAGEDDWTDPEDLASGGDRSAKQV</sequence>
<organism evidence="2 3">
    <name type="scientific">Chara braunii</name>
    <name type="common">Braun's stonewort</name>
    <dbReference type="NCBI Taxonomy" id="69332"/>
    <lineage>
        <taxon>Eukaryota</taxon>
        <taxon>Viridiplantae</taxon>
        <taxon>Streptophyta</taxon>
        <taxon>Charophyceae</taxon>
        <taxon>Charales</taxon>
        <taxon>Characeae</taxon>
        <taxon>Chara</taxon>
    </lineage>
</organism>
<dbReference type="Gramene" id="GBG80172">
    <property type="protein sequence ID" value="GBG80172"/>
    <property type="gene ID" value="CBR_g30538"/>
</dbReference>
<dbReference type="InterPro" id="IPR012337">
    <property type="entry name" value="RNaseH-like_sf"/>
</dbReference>
<feature type="region of interest" description="Disordered" evidence="1">
    <location>
        <begin position="622"/>
        <end position="653"/>
    </location>
</feature>
<evidence type="ECO:0008006" key="4">
    <source>
        <dbReference type="Google" id="ProtNLM"/>
    </source>
</evidence>
<dbReference type="Proteomes" id="UP000265515">
    <property type="component" value="Unassembled WGS sequence"/>
</dbReference>
<comment type="caution">
    <text evidence="2">The sequence shown here is derived from an EMBL/GenBank/DDBJ whole genome shotgun (WGS) entry which is preliminary data.</text>
</comment>
<reference evidence="2 3" key="1">
    <citation type="journal article" date="2018" name="Cell">
        <title>The Chara Genome: Secondary Complexity and Implications for Plant Terrestrialization.</title>
        <authorList>
            <person name="Nishiyama T."/>
            <person name="Sakayama H."/>
            <person name="Vries J.D."/>
            <person name="Buschmann H."/>
            <person name="Saint-Marcoux D."/>
            <person name="Ullrich K.K."/>
            <person name="Haas F.B."/>
            <person name="Vanderstraeten L."/>
            <person name="Becker D."/>
            <person name="Lang D."/>
            <person name="Vosolsobe S."/>
            <person name="Rombauts S."/>
            <person name="Wilhelmsson P.K.I."/>
            <person name="Janitza P."/>
            <person name="Kern R."/>
            <person name="Heyl A."/>
            <person name="Rumpler F."/>
            <person name="Villalobos L.I.A.C."/>
            <person name="Clay J.M."/>
            <person name="Skokan R."/>
            <person name="Toyoda A."/>
            <person name="Suzuki Y."/>
            <person name="Kagoshima H."/>
            <person name="Schijlen E."/>
            <person name="Tajeshwar N."/>
            <person name="Catarino B."/>
            <person name="Hetherington A.J."/>
            <person name="Saltykova A."/>
            <person name="Bonnot C."/>
            <person name="Breuninger H."/>
            <person name="Symeonidi A."/>
            <person name="Radhakrishnan G.V."/>
            <person name="Van Nieuwerburgh F."/>
            <person name="Deforce D."/>
            <person name="Chang C."/>
            <person name="Karol K.G."/>
            <person name="Hedrich R."/>
            <person name="Ulvskov P."/>
            <person name="Glockner G."/>
            <person name="Delwiche C.F."/>
            <person name="Petrasek J."/>
            <person name="Van de Peer Y."/>
            <person name="Friml J."/>
            <person name="Beilby M."/>
            <person name="Dolan L."/>
            <person name="Kohara Y."/>
            <person name="Sugano S."/>
            <person name="Fujiyama A."/>
            <person name="Delaux P.-M."/>
            <person name="Quint M."/>
            <person name="TheiBen G."/>
            <person name="Hagemann M."/>
            <person name="Harholt J."/>
            <person name="Dunand C."/>
            <person name="Zachgo S."/>
            <person name="Langdale J."/>
            <person name="Maumus F."/>
            <person name="Straeten D.V.D."/>
            <person name="Gould S.B."/>
            <person name="Rensing S.A."/>
        </authorList>
    </citation>
    <scope>NUCLEOTIDE SEQUENCE [LARGE SCALE GENOMIC DNA]</scope>
    <source>
        <strain evidence="2 3">S276</strain>
    </source>
</reference>
<feature type="region of interest" description="Disordered" evidence="1">
    <location>
        <begin position="703"/>
        <end position="729"/>
    </location>
</feature>
<gene>
    <name evidence="2" type="ORF">CBR_g30538</name>
</gene>
<dbReference type="SUPFAM" id="SSF53098">
    <property type="entry name" value="Ribonuclease H-like"/>
    <property type="match status" value="1"/>
</dbReference>
<name>A0A388LD87_CHABU</name>
<feature type="compositionally biased region" description="Acidic residues" evidence="1">
    <location>
        <begin position="708"/>
        <end position="717"/>
    </location>
</feature>
<accession>A0A388LD87</accession>
<evidence type="ECO:0000313" key="2">
    <source>
        <dbReference type="EMBL" id="GBG80172.1"/>
    </source>
</evidence>
<dbReference type="PANTHER" id="PTHR32166">
    <property type="entry name" value="OSJNBA0013A04.12 PROTEIN"/>
    <property type="match status" value="1"/>
</dbReference>
<protein>
    <recommendedName>
        <fullName evidence="4">DUF659 domain-containing protein</fullName>
    </recommendedName>
</protein>
<dbReference type="AlphaFoldDB" id="A0A388LD87"/>
<evidence type="ECO:0000256" key="1">
    <source>
        <dbReference type="SAM" id="MobiDB-lite"/>
    </source>
</evidence>
<evidence type="ECO:0000313" key="3">
    <source>
        <dbReference type="Proteomes" id="UP000265515"/>
    </source>
</evidence>
<dbReference type="PANTHER" id="PTHR32166:SF123">
    <property type="entry name" value="BED-TYPE DOMAIN-CONTAINING PROTEIN"/>
    <property type="match status" value="1"/>
</dbReference>
<feature type="compositionally biased region" description="Acidic residues" evidence="1">
    <location>
        <begin position="632"/>
        <end position="642"/>
    </location>
</feature>
<keyword evidence="3" id="KW-1185">Reference proteome</keyword>